<reference evidence="2 3" key="1">
    <citation type="submission" date="2020-02" db="EMBL/GenBank/DDBJ databases">
        <title>Paraburkholderia simonii sp. nov. and Paraburkholderia youngii sp. nov. Brazilian and Mexican Mimosa-associated rhizobia.</title>
        <authorList>
            <person name="Mavima L."/>
            <person name="Beukes C.W."/>
            <person name="Chan W.Y."/>
            <person name="Palmer M."/>
            <person name="De Meyer S.E."/>
            <person name="James E.K."/>
            <person name="Venter S.N."/>
            <person name="Steenkamp E.T."/>
        </authorList>
    </citation>
    <scope>NUCLEOTIDE SEQUENCE [LARGE SCALE GENOMIC DNA]</scope>
    <source>
        <strain evidence="2 3">JPY169</strain>
    </source>
</reference>
<accession>A0A7Y6N2G5</accession>
<evidence type="ECO:0000313" key="3">
    <source>
        <dbReference type="Proteomes" id="UP000594380"/>
    </source>
</evidence>
<comment type="caution">
    <text evidence="2">The sequence shown here is derived from an EMBL/GenBank/DDBJ whole genome shotgun (WGS) entry which is preliminary data.</text>
</comment>
<organism evidence="2 3">
    <name type="scientific">Paraburkholderia youngii</name>
    <dbReference type="NCBI Taxonomy" id="2782701"/>
    <lineage>
        <taxon>Bacteria</taxon>
        <taxon>Pseudomonadati</taxon>
        <taxon>Pseudomonadota</taxon>
        <taxon>Betaproteobacteria</taxon>
        <taxon>Burkholderiales</taxon>
        <taxon>Burkholderiaceae</taxon>
        <taxon>Paraburkholderia</taxon>
    </lineage>
</organism>
<keyword evidence="1" id="KW-0812">Transmembrane</keyword>
<name>A0A7Y6N2G5_9BURK</name>
<evidence type="ECO:0000256" key="1">
    <source>
        <dbReference type="SAM" id="Phobius"/>
    </source>
</evidence>
<dbReference type="RefSeq" id="WP_176112716.1">
    <property type="nucleotide sequence ID" value="NZ_JAALDK010000004.1"/>
</dbReference>
<sequence length="49" mass="5290">MSSTLKHAFRSLAWYASQDAEAWKMLSFLTSVVLVAIGVASYSGVPLAQ</sequence>
<keyword evidence="1" id="KW-0472">Membrane</keyword>
<feature type="transmembrane region" description="Helical" evidence="1">
    <location>
        <begin position="25"/>
        <end position="45"/>
    </location>
</feature>
<proteinExistence type="predicted"/>
<gene>
    <name evidence="2" type="ORF">G5S42_43630</name>
</gene>
<protein>
    <submittedName>
        <fullName evidence="2">Uncharacterized protein</fullName>
    </submittedName>
</protein>
<dbReference type="Proteomes" id="UP000594380">
    <property type="component" value="Unassembled WGS sequence"/>
</dbReference>
<evidence type="ECO:0000313" key="2">
    <source>
        <dbReference type="EMBL" id="NUY06213.1"/>
    </source>
</evidence>
<dbReference type="GeneID" id="301107175"/>
<dbReference type="AlphaFoldDB" id="A0A7Y6N2G5"/>
<dbReference type="EMBL" id="JAALDK010000004">
    <property type="protein sequence ID" value="NUY06213.1"/>
    <property type="molecule type" value="Genomic_DNA"/>
</dbReference>
<keyword evidence="1" id="KW-1133">Transmembrane helix</keyword>